<feature type="region of interest" description="Disordered" evidence="1">
    <location>
        <begin position="68"/>
        <end position="139"/>
    </location>
</feature>
<dbReference type="Proteomes" id="UP000028821">
    <property type="component" value="Unassembled WGS sequence"/>
</dbReference>
<comment type="caution">
    <text evidence="2">The sequence shown here is derived from an EMBL/GenBank/DDBJ whole genome shotgun (WGS) entry which is preliminary data.</text>
</comment>
<dbReference type="EMBL" id="AEXC02001577">
    <property type="protein sequence ID" value="KFH11947.1"/>
    <property type="molecule type" value="Genomic_DNA"/>
</dbReference>
<gene>
    <name evidence="2" type="ORF">TGMAS_289260A</name>
</gene>
<sequence>MKTFASSLDTLQGLCPTASDPDATGLPSAPDSEAQLQRRTELESVSSTPKCFEITKGNFERDAEAASALSEARDASESNERFFLRMESPEDSLSRSGSTAQRGEAEVRSAKSFQRETGKEESEGRRGSEVACTEQTTAE</sequence>
<feature type="region of interest" description="Disordered" evidence="1">
    <location>
        <begin position="1"/>
        <end position="49"/>
    </location>
</feature>
<feature type="compositionally biased region" description="Polar residues" evidence="1">
    <location>
        <begin position="1"/>
        <end position="10"/>
    </location>
</feature>
<name>A0A086QH65_TOXGO</name>
<proteinExistence type="predicted"/>
<protein>
    <submittedName>
        <fullName evidence="2">Uncharacterized protein</fullName>
    </submittedName>
</protein>
<feature type="compositionally biased region" description="Basic and acidic residues" evidence="1">
    <location>
        <begin position="71"/>
        <end position="88"/>
    </location>
</feature>
<evidence type="ECO:0000313" key="3">
    <source>
        <dbReference type="Proteomes" id="UP000028821"/>
    </source>
</evidence>
<dbReference type="VEuPathDB" id="ToxoDB:TGMAS_289260A"/>
<organism evidence="2 3">
    <name type="scientific">Toxoplasma gondii MAS</name>
    <dbReference type="NCBI Taxonomy" id="943118"/>
    <lineage>
        <taxon>Eukaryota</taxon>
        <taxon>Sar</taxon>
        <taxon>Alveolata</taxon>
        <taxon>Apicomplexa</taxon>
        <taxon>Conoidasida</taxon>
        <taxon>Coccidia</taxon>
        <taxon>Eucoccidiorida</taxon>
        <taxon>Eimeriorina</taxon>
        <taxon>Sarcocystidae</taxon>
        <taxon>Toxoplasma</taxon>
    </lineage>
</organism>
<reference evidence="2 3" key="1">
    <citation type="submission" date="2014-04" db="EMBL/GenBank/DDBJ databases">
        <authorList>
            <person name="Sibley D."/>
            <person name="Venepally P."/>
            <person name="Karamycheva S."/>
            <person name="Hadjithomas M."/>
            <person name="Khan A."/>
            <person name="Brunk B."/>
            <person name="Roos D."/>
            <person name="Caler E."/>
            <person name="Lorenzi H."/>
        </authorList>
    </citation>
    <scope>NUCLEOTIDE SEQUENCE [LARGE SCALE GENOMIC DNA]</scope>
    <source>
        <strain evidence="2 3">MAS</strain>
    </source>
</reference>
<evidence type="ECO:0000313" key="2">
    <source>
        <dbReference type="EMBL" id="KFH11947.1"/>
    </source>
</evidence>
<feature type="compositionally biased region" description="Basic and acidic residues" evidence="1">
    <location>
        <begin position="103"/>
        <end position="128"/>
    </location>
</feature>
<accession>A0A086QH65</accession>
<dbReference type="AlphaFoldDB" id="A0A086QH65"/>
<evidence type="ECO:0000256" key="1">
    <source>
        <dbReference type="SAM" id="MobiDB-lite"/>
    </source>
</evidence>